<dbReference type="Proteomes" id="UP001288387">
    <property type="component" value="Unassembled WGS sequence"/>
</dbReference>
<proteinExistence type="predicted"/>
<name>A0AAJ2WPY0_STEMA</name>
<evidence type="ECO:0000313" key="2">
    <source>
        <dbReference type="Proteomes" id="UP001288387"/>
    </source>
</evidence>
<organism evidence="1 2">
    <name type="scientific">Stenotrophomonas maltophilia</name>
    <name type="common">Pseudomonas maltophilia</name>
    <name type="synonym">Xanthomonas maltophilia</name>
    <dbReference type="NCBI Taxonomy" id="40324"/>
    <lineage>
        <taxon>Bacteria</taxon>
        <taxon>Pseudomonadati</taxon>
        <taxon>Pseudomonadota</taxon>
        <taxon>Gammaproteobacteria</taxon>
        <taxon>Lysobacterales</taxon>
        <taxon>Lysobacteraceae</taxon>
        <taxon>Stenotrophomonas</taxon>
        <taxon>Stenotrophomonas maltophilia group</taxon>
    </lineage>
</organism>
<evidence type="ECO:0000313" key="1">
    <source>
        <dbReference type="EMBL" id="MDZ5767201.1"/>
    </source>
</evidence>
<sequence>MRAPTPALKSTFLFRVQQRWAGAQTLRRQYVHNVLSNLFDEFHLRGLADPHFAKLLAQGSELEHQQRMAEMLLAKHLWDHGFSLDSAHVGPDFKASKNGYAVWIELITPEPKGIDPGWLSASHHDGVWTYPYDAIALRYTAALKEKHEKLVGRRGTKLGYLGQGIVAHGEPYVVAINQHLLHGRYHSLEGISQVPVAAEVVYAIGPQQLHLNPASGKIVDADHSHRPFLNKIKPAGGYVGVPTDTFLNPAYDPISAVWALDLQETALLPRSMVRLPNVHLAAMIHNARATARVPSYFLPSQEDWIGVVAPSSITLKRL</sequence>
<comment type="caution">
    <text evidence="1">The sequence shown here is derived from an EMBL/GenBank/DDBJ whole genome shotgun (WGS) entry which is preliminary data.</text>
</comment>
<gene>
    <name evidence="1" type="ORF">U4I38_22285</name>
</gene>
<dbReference type="AlphaFoldDB" id="A0AAJ2WPY0"/>
<dbReference type="EMBL" id="JAXRVB010000063">
    <property type="protein sequence ID" value="MDZ5767201.1"/>
    <property type="molecule type" value="Genomic_DNA"/>
</dbReference>
<dbReference type="RefSeq" id="WP_197586558.1">
    <property type="nucleotide sequence ID" value="NZ_JARPOH010000001.1"/>
</dbReference>
<reference evidence="1" key="1">
    <citation type="submission" date="2023-12" db="EMBL/GenBank/DDBJ databases">
        <title>'Antibacterial potential of Stenotrophomonas maltophilia cystic fibrosis isolates' (manuscript under preparation).</title>
        <authorList>
            <person name="Crisan C.V."/>
            <person name="Pettis M."/>
            <person name="Goldberg J.B."/>
        </authorList>
    </citation>
    <scope>NUCLEOTIDE SEQUENCE</scope>
    <source>
        <strain evidence="1">CCV129</strain>
    </source>
</reference>
<accession>A0AAJ2WPY0</accession>
<protein>
    <submittedName>
        <fullName evidence="1">Uncharacterized protein</fullName>
    </submittedName>
</protein>